<dbReference type="OrthoDB" id="9802525at2"/>
<feature type="domain" description="Glycosyltransferase subfamily 4-like N-terminal" evidence="2">
    <location>
        <begin position="439"/>
        <end position="608"/>
    </location>
</feature>
<dbReference type="PATRIC" id="fig|1262666.3.peg.2072"/>
<dbReference type="SUPFAM" id="SSF53756">
    <property type="entry name" value="UDP-Glycosyltransferase/glycogen phosphorylase"/>
    <property type="match status" value="1"/>
</dbReference>
<accession>M5PSW3</accession>
<reference evidence="3 4" key="1">
    <citation type="journal article" date="2013" name="Genome Announc.">
        <title>Draft Genome Sequence for Desulfovibrio africanus Strain PCS.</title>
        <authorList>
            <person name="Brown S.D."/>
            <person name="Utturkar S.M."/>
            <person name="Arkin A.P."/>
            <person name="Deutschbauer A.M."/>
            <person name="Elias D.A."/>
            <person name="Hazen T.C."/>
            <person name="Chakraborty R."/>
        </authorList>
    </citation>
    <scope>NUCLEOTIDE SEQUENCE [LARGE SCALE GENOMIC DNA]</scope>
    <source>
        <strain evidence="3 4">PCS</strain>
    </source>
</reference>
<dbReference type="InterPro" id="IPR016195">
    <property type="entry name" value="Pol/histidinol_Pase-like"/>
</dbReference>
<name>M5PSW3_DESAF</name>
<dbReference type="PANTHER" id="PTHR45947">
    <property type="entry name" value="SULFOQUINOVOSYL TRANSFERASE SQD2"/>
    <property type="match status" value="1"/>
</dbReference>
<dbReference type="Gene3D" id="3.40.50.2000">
    <property type="entry name" value="Glycogen Phosphorylase B"/>
    <property type="match status" value="2"/>
</dbReference>
<sequence length="806" mass="90569">MKIDLHVHCKYSTKPSQWILKKLGCPESFTQPEKLYRIAKARGMDLVTISDHNTIDGALEIAHLPDTFISEEITAYFPEDRCKVHVLALDIDEAIHREVYKLRENIFELVPYLRRKGIAHVCAHPLYGVNDKLTVEHFEQLLLLFKSFECNGTRDGYQNDVLRTILAGLTPKVMEELADRHGIEPGVDEPWKKGLTGGSDDHSALNIASLYTVVDGATSLEEYKQGLRECRSRPEGRCSNPQAMALNLYSIAYQFYKNRFKLERYVNKDIFLRFADRFLGAEEAPRESGVMDRLQAYFTTRKYLRGKSHTGPVQDVVRFEAARLVCDDPDLLAVAKGQAMPEGEAEREWFRFTTRASSRVLTIFADNLLGHASGANIFDVFQTVGSAGALYTVLAPYFVAYGLFKKDRAFCDEVAARFSGKPAQQEAKVGHFTDTFFEVNGVAKTLQRSVNLAVKTGRDLTIVTCHPQAPKGEGVVNFEPVGVYDLPEYPELKVFYPPVLEMLHHAYEHGFTHIHSATPGPIGLTALLIARILKLPLYGTYHTQIPQYVGKLTEDNAMEELSWKYILWYYNQCDLVFAPSQSTADELIAKGLPADKIRVYPRGVDVERFHPAKRNGFLKRYDIKQGGTLLYVGRISKEKNLDLLAEAFERLHRSRPEASLVLAGDGPYKEELQERLRSLPCVFTGYLEGEDLAALYASCDLFVFPSRTDTFGNVVLEAQASGLPVIVTNEGGPQENVLKGQTGMVVGAVNPEELCLAMESLLADPSQRRSMGQCARTYMEDRSFEQAFSATWDMLYRDAATGRQVA</sequence>
<evidence type="ECO:0000313" key="4">
    <source>
        <dbReference type="Proteomes" id="UP000011922"/>
    </source>
</evidence>
<dbReference type="InterPro" id="IPR050194">
    <property type="entry name" value="Glycosyltransferase_grp1"/>
</dbReference>
<evidence type="ECO:0000313" key="3">
    <source>
        <dbReference type="EMBL" id="EMG37209.1"/>
    </source>
</evidence>
<protein>
    <submittedName>
        <fullName evidence="3">Glycosyltransferase</fullName>
    </submittedName>
</protein>
<evidence type="ECO:0000259" key="1">
    <source>
        <dbReference type="Pfam" id="PF00534"/>
    </source>
</evidence>
<dbReference type="SUPFAM" id="SSF89550">
    <property type="entry name" value="PHP domain-like"/>
    <property type="match status" value="1"/>
</dbReference>
<dbReference type="InterPro" id="IPR001296">
    <property type="entry name" value="Glyco_trans_1"/>
</dbReference>
<dbReference type="RefSeq" id="WP_005986817.1">
    <property type="nucleotide sequence ID" value="NZ_AOSV01000020.1"/>
</dbReference>
<dbReference type="PANTHER" id="PTHR45947:SF3">
    <property type="entry name" value="SULFOQUINOVOSYL TRANSFERASE SQD2"/>
    <property type="match status" value="1"/>
</dbReference>
<dbReference type="CDD" id="cd03814">
    <property type="entry name" value="GT4-like"/>
    <property type="match status" value="1"/>
</dbReference>
<organism evidence="3 4">
    <name type="scientific">Desulfocurvibacter africanus PCS</name>
    <dbReference type="NCBI Taxonomy" id="1262666"/>
    <lineage>
        <taxon>Bacteria</taxon>
        <taxon>Pseudomonadati</taxon>
        <taxon>Thermodesulfobacteriota</taxon>
        <taxon>Desulfovibrionia</taxon>
        <taxon>Desulfovibrionales</taxon>
        <taxon>Desulfovibrionaceae</taxon>
        <taxon>Desulfocurvibacter</taxon>
    </lineage>
</organism>
<dbReference type="InterPro" id="IPR028098">
    <property type="entry name" value="Glyco_trans_4-like_N"/>
</dbReference>
<feature type="domain" description="Glycosyl transferase family 1" evidence="1">
    <location>
        <begin position="627"/>
        <end position="776"/>
    </location>
</feature>
<dbReference type="AlphaFoldDB" id="M5PSW3"/>
<comment type="caution">
    <text evidence="3">The sequence shown here is derived from an EMBL/GenBank/DDBJ whole genome shotgun (WGS) entry which is preliminary data.</text>
</comment>
<dbReference type="Proteomes" id="UP000011922">
    <property type="component" value="Unassembled WGS sequence"/>
</dbReference>
<dbReference type="Pfam" id="PF00534">
    <property type="entry name" value="Glycos_transf_1"/>
    <property type="match status" value="1"/>
</dbReference>
<dbReference type="Pfam" id="PF13439">
    <property type="entry name" value="Glyco_transf_4"/>
    <property type="match status" value="1"/>
</dbReference>
<dbReference type="EMBL" id="AOSV01000020">
    <property type="protein sequence ID" value="EMG37209.1"/>
    <property type="molecule type" value="Genomic_DNA"/>
</dbReference>
<keyword evidence="3" id="KW-0808">Transferase</keyword>
<dbReference type="GO" id="GO:0016758">
    <property type="term" value="F:hexosyltransferase activity"/>
    <property type="evidence" value="ECO:0007669"/>
    <property type="project" value="TreeGrafter"/>
</dbReference>
<evidence type="ECO:0000259" key="2">
    <source>
        <dbReference type="Pfam" id="PF13439"/>
    </source>
</evidence>
<dbReference type="Gene3D" id="3.20.20.140">
    <property type="entry name" value="Metal-dependent hydrolases"/>
    <property type="match status" value="1"/>
</dbReference>
<gene>
    <name evidence="3" type="ORF">PCS_02047</name>
</gene>
<proteinExistence type="predicted"/>